<protein>
    <submittedName>
        <fullName evidence="3">Uncharacterized protein</fullName>
    </submittedName>
</protein>
<proteinExistence type="predicted"/>
<sequence>MRVSTKGNQRPALGERTNSGLPTPFQVQSTADKHVEFSTDPIDMENITAKEPKKLVPKRSLQSALRPTGRYGKGVIDMNPHHVMTRSLSQRLAVEREEEFEPDASMLRQCISLLQSKLSEAQDAHEETLIQIEEQKKRDMAKIYRECVAKHEKKVQKEEETSSHDTDVIRETIDTLRDYNSILRKENRELLDDIDEIKSESDQLMEHTANYQKAIDKVKKEITEQQLRNDELQSTVDFLKMRKREYEDAKFAADLDIEAEREEAIVLRKKLEIVVAEIDRRASQRAFADAVRVAVGKDFERVESSCSTVLSRSIVA</sequence>
<dbReference type="AlphaFoldDB" id="A0A7S3KVM4"/>
<keyword evidence="1" id="KW-0175">Coiled coil</keyword>
<name>A0A7S3KVM4_9STRA</name>
<feature type="coiled-coil region" evidence="1">
    <location>
        <begin position="180"/>
        <end position="249"/>
    </location>
</feature>
<accession>A0A7S3KVM4</accession>
<organism evidence="3">
    <name type="scientific">Amphora coffeiformis</name>
    <dbReference type="NCBI Taxonomy" id="265554"/>
    <lineage>
        <taxon>Eukaryota</taxon>
        <taxon>Sar</taxon>
        <taxon>Stramenopiles</taxon>
        <taxon>Ochrophyta</taxon>
        <taxon>Bacillariophyta</taxon>
        <taxon>Bacillariophyceae</taxon>
        <taxon>Bacillariophycidae</taxon>
        <taxon>Thalassiophysales</taxon>
        <taxon>Catenulaceae</taxon>
        <taxon>Amphora</taxon>
    </lineage>
</organism>
<gene>
    <name evidence="3" type="ORF">ACOF00016_LOCUS439</name>
</gene>
<feature type="compositionally biased region" description="Polar residues" evidence="2">
    <location>
        <begin position="16"/>
        <end position="26"/>
    </location>
</feature>
<evidence type="ECO:0000256" key="2">
    <source>
        <dbReference type="SAM" id="MobiDB-lite"/>
    </source>
</evidence>
<evidence type="ECO:0000256" key="1">
    <source>
        <dbReference type="SAM" id="Coils"/>
    </source>
</evidence>
<reference evidence="3" key="1">
    <citation type="submission" date="2021-01" db="EMBL/GenBank/DDBJ databases">
        <authorList>
            <person name="Corre E."/>
            <person name="Pelletier E."/>
            <person name="Niang G."/>
            <person name="Scheremetjew M."/>
            <person name="Finn R."/>
            <person name="Kale V."/>
            <person name="Holt S."/>
            <person name="Cochrane G."/>
            <person name="Meng A."/>
            <person name="Brown T."/>
            <person name="Cohen L."/>
        </authorList>
    </citation>
    <scope>NUCLEOTIDE SEQUENCE</scope>
    <source>
        <strain evidence="3">CCMP127</strain>
    </source>
</reference>
<dbReference type="EMBL" id="HBIM01000503">
    <property type="protein sequence ID" value="CAE0402144.1"/>
    <property type="molecule type" value="Transcribed_RNA"/>
</dbReference>
<evidence type="ECO:0000313" key="3">
    <source>
        <dbReference type="EMBL" id="CAE0402144.1"/>
    </source>
</evidence>
<feature type="region of interest" description="Disordered" evidence="2">
    <location>
        <begin position="1"/>
        <end position="26"/>
    </location>
</feature>